<dbReference type="Proteomes" id="UP000569914">
    <property type="component" value="Unassembled WGS sequence"/>
</dbReference>
<accession>A0A7Y9IED1</accession>
<dbReference type="RefSeq" id="WP_179757559.1">
    <property type="nucleotide sequence ID" value="NZ_JACCBU010000001.1"/>
</dbReference>
<sequence>MTSLEHVLWIGGPSGSGKTTAARLLARRYGFRWHSSDTKTWDHRDRAIAAGDQRAIIWESLTVAERSALSLDQTRQLEHDRRGLTLEDLAALPDRPSVITDGTPFTPDVVGPDALRPPVHAVWLFADARIRAARNRGRGWGGAGGPADLDRAARMAEQVDAAGGTKIITNDHESAEQTVDAVVRVCADWLHDQPRATSTEERRALIREGNAAIVGQYRAGLARPWATTRPEEIVRAFDCECAAPGCTALIDLPLTAFPEPFGPDDPLVLAPGHGR</sequence>
<reference evidence="1 2" key="1">
    <citation type="submission" date="2020-07" db="EMBL/GenBank/DDBJ databases">
        <title>Sequencing the genomes of 1000 actinobacteria strains.</title>
        <authorList>
            <person name="Klenk H.-P."/>
        </authorList>
    </citation>
    <scope>NUCLEOTIDE SEQUENCE [LARGE SCALE GENOMIC DNA]</scope>
    <source>
        <strain evidence="1 2">DSM 22083</strain>
    </source>
</reference>
<dbReference type="Gene3D" id="3.40.50.300">
    <property type="entry name" value="P-loop containing nucleotide triphosphate hydrolases"/>
    <property type="match status" value="1"/>
</dbReference>
<proteinExistence type="predicted"/>
<dbReference type="InterPro" id="IPR027417">
    <property type="entry name" value="P-loop_NTPase"/>
</dbReference>
<keyword evidence="2" id="KW-1185">Reference proteome</keyword>
<dbReference type="EMBL" id="JACCBU010000001">
    <property type="protein sequence ID" value="NYE74978.1"/>
    <property type="molecule type" value="Genomic_DNA"/>
</dbReference>
<name>A0A7Y9IED1_9ACTN</name>
<dbReference type="AlphaFoldDB" id="A0A7Y9IED1"/>
<evidence type="ECO:0000313" key="2">
    <source>
        <dbReference type="Proteomes" id="UP000569914"/>
    </source>
</evidence>
<comment type="caution">
    <text evidence="1">The sequence shown here is derived from an EMBL/GenBank/DDBJ whole genome shotgun (WGS) entry which is preliminary data.</text>
</comment>
<organism evidence="1 2">
    <name type="scientific">Microlunatus parietis</name>
    <dbReference type="NCBI Taxonomy" id="682979"/>
    <lineage>
        <taxon>Bacteria</taxon>
        <taxon>Bacillati</taxon>
        <taxon>Actinomycetota</taxon>
        <taxon>Actinomycetes</taxon>
        <taxon>Propionibacteriales</taxon>
        <taxon>Propionibacteriaceae</taxon>
        <taxon>Microlunatus</taxon>
    </lineage>
</organism>
<keyword evidence="1" id="KW-0813">Transport</keyword>
<keyword evidence="1" id="KW-0762">Sugar transport</keyword>
<protein>
    <submittedName>
        <fullName evidence="1">ABC-type sugar transport system ATPase subunit</fullName>
    </submittedName>
</protein>
<gene>
    <name evidence="1" type="ORF">BKA15_006307</name>
</gene>
<evidence type="ECO:0000313" key="1">
    <source>
        <dbReference type="EMBL" id="NYE74978.1"/>
    </source>
</evidence>
<dbReference type="SUPFAM" id="SSF52540">
    <property type="entry name" value="P-loop containing nucleoside triphosphate hydrolases"/>
    <property type="match status" value="1"/>
</dbReference>